<dbReference type="RefSeq" id="WP_220162512.1">
    <property type="nucleotide sequence ID" value="NZ_JAIBOA010000001.1"/>
</dbReference>
<proteinExistence type="predicted"/>
<keyword evidence="4" id="KW-1185">Reference proteome</keyword>
<organism evidence="3 4">
    <name type="scientific">Actinomadura parmotrematis</name>
    <dbReference type="NCBI Taxonomy" id="2864039"/>
    <lineage>
        <taxon>Bacteria</taxon>
        <taxon>Bacillati</taxon>
        <taxon>Actinomycetota</taxon>
        <taxon>Actinomycetes</taxon>
        <taxon>Streptosporangiales</taxon>
        <taxon>Thermomonosporaceae</taxon>
        <taxon>Actinomadura</taxon>
    </lineage>
</organism>
<gene>
    <name evidence="3" type="ORF">K1Y72_01795</name>
</gene>
<dbReference type="Proteomes" id="UP000774570">
    <property type="component" value="Unassembled WGS sequence"/>
</dbReference>
<comment type="caution">
    <text evidence="3">The sequence shown here is derived from an EMBL/GenBank/DDBJ whole genome shotgun (WGS) entry which is preliminary data.</text>
</comment>
<keyword evidence="2" id="KW-1133">Transmembrane helix</keyword>
<evidence type="ECO:0000256" key="2">
    <source>
        <dbReference type="SAM" id="Phobius"/>
    </source>
</evidence>
<feature type="transmembrane region" description="Helical" evidence="2">
    <location>
        <begin position="68"/>
        <end position="89"/>
    </location>
</feature>
<evidence type="ECO:0000313" key="3">
    <source>
        <dbReference type="EMBL" id="MBW8481085.1"/>
    </source>
</evidence>
<protein>
    <submittedName>
        <fullName evidence="3">Uncharacterized protein</fullName>
    </submittedName>
</protein>
<accession>A0ABS7FL38</accession>
<reference evidence="3 4" key="1">
    <citation type="submission" date="2021-07" db="EMBL/GenBank/DDBJ databases">
        <title>Actinomadura sp. PM05-2 isolated from lichen.</title>
        <authorList>
            <person name="Somphong A."/>
            <person name="Phongsopitanun W."/>
            <person name="Tanasupawat S."/>
            <person name="Peongsungnone V."/>
        </authorList>
    </citation>
    <scope>NUCLEOTIDE SEQUENCE [LARGE SCALE GENOMIC DNA]</scope>
    <source>
        <strain evidence="3 4">PM05-2</strain>
    </source>
</reference>
<evidence type="ECO:0000313" key="4">
    <source>
        <dbReference type="Proteomes" id="UP000774570"/>
    </source>
</evidence>
<feature type="region of interest" description="Disordered" evidence="1">
    <location>
        <begin position="97"/>
        <end position="121"/>
    </location>
</feature>
<feature type="compositionally biased region" description="Low complexity" evidence="1">
    <location>
        <begin position="111"/>
        <end position="121"/>
    </location>
</feature>
<keyword evidence="2" id="KW-0812">Transmembrane</keyword>
<feature type="region of interest" description="Disordered" evidence="1">
    <location>
        <begin position="1"/>
        <end position="62"/>
    </location>
</feature>
<dbReference type="EMBL" id="JAIBOA010000001">
    <property type="protein sequence ID" value="MBW8481085.1"/>
    <property type="molecule type" value="Genomic_DNA"/>
</dbReference>
<evidence type="ECO:0000256" key="1">
    <source>
        <dbReference type="SAM" id="MobiDB-lite"/>
    </source>
</evidence>
<feature type="compositionally biased region" description="Low complexity" evidence="1">
    <location>
        <begin position="22"/>
        <end position="43"/>
    </location>
</feature>
<feature type="compositionally biased region" description="Basic and acidic residues" evidence="1">
    <location>
        <begin position="1"/>
        <end position="17"/>
    </location>
</feature>
<keyword evidence="2" id="KW-0472">Membrane</keyword>
<name>A0ABS7FL38_9ACTN</name>
<feature type="compositionally biased region" description="Pro residues" evidence="1">
    <location>
        <begin position="44"/>
        <end position="56"/>
    </location>
</feature>
<sequence>MDPREPRRAPAVRDGRGRRSGGRSAARPAARRVPPGRGRSARPAPRPAATPAPPAPARGRRRPGARPYYLAALVLVLVAAAAGAVLLLGDDRTGHRTVKAPSGGHAAANGPSPETYSSSPSTKAFAAIARRATDKAPLTAAELFPEDARTITAGRARLALKQQRLDADCTRAVWGGEVGARLARAGCTQAARGLFADTRAGYALEVGVFNLDSADAAGGLVGSLQGDGGGFMLPLPAAAPLDRFGQGFSTARGLAMGHYAVLVWAARTDGKGTATDDTLLSLLIEGGKPPAVLGRAAAAAE</sequence>